<protein>
    <recommendedName>
        <fullName evidence="1">Glycosyl transferase family 25 domain-containing protein</fullName>
    </recommendedName>
</protein>
<reference evidence="2" key="1">
    <citation type="journal article" date="2015" name="Nature">
        <title>Complex archaea that bridge the gap between prokaryotes and eukaryotes.</title>
        <authorList>
            <person name="Spang A."/>
            <person name="Saw J.H."/>
            <person name="Jorgensen S.L."/>
            <person name="Zaremba-Niedzwiedzka K."/>
            <person name="Martijn J."/>
            <person name="Lind A.E."/>
            <person name="van Eijk R."/>
            <person name="Schleper C."/>
            <person name="Guy L."/>
            <person name="Ettema T.J."/>
        </authorList>
    </citation>
    <scope>NUCLEOTIDE SEQUENCE</scope>
</reference>
<dbReference type="InterPro" id="IPR002654">
    <property type="entry name" value="Glyco_trans_25"/>
</dbReference>
<dbReference type="CDD" id="cd06532">
    <property type="entry name" value="Glyco_transf_25"/>
    <property type="match status" value="1"/>
</dbReference>
<dbReference type="EMBL" id="LAZR01000193">
    <property type="protein sequence ID" value="KKN82901.1"/>
    <property type="molecule type" value="Genomic_DNA"/>
</dbReference>
<gene>
    <name evidence="2" type="ORF">LCGC14_0304410</name>
</gene>
<sequence>MRIVYINLDRAIERRAFMEEQSAALGLRFERFPAVRADDISDETARTLGKGWERPLTKPELACFLSHQTLWSELARGKEPMLVLEDDVVLSGRLAAALPRLTGLTDVDLVNLESFDRKRFVARNGRALGAISIVRVHRDKSGSAAYLLWPSGAQKLLARARLGAAPVDAFIHSLKRLVSYQVEPALAMQLHILKARGIEPPIPIGSTIQASRQRLAVTPENLPFHLRRLTTQVKLAGDHVMRLFGRRYRRTRVDDGDFQPRSAADQSRS</sequence>
<feature type="domain" description="Glycosyl transferase family 25" evidence="1">
    <location>
        <begin position="5"/>
        <end position="170"/>
    </location>
</feature>
<organism evidence="2">
    <name type="scientific">marine sediment metagenome</name>
    <dbReference type="NCBI Taxonomy" id="412755"/>
    <lineage>
        <taxon>unclassified sequences</taxon>
        <taxon>metagenomes</taxon>
        <taxon>ecological metagenomes</taxon>
    </lineage>
</organism>
<evidence type="ECO:0000259" key="1">
    <source>
        <dbReference type="Pfam" id="PF01755"/>
    </source>
</evidence>
<proteinExistence type="predicted"/>
<dbReference type="Pfam" id="PF01755">
    <property type="entry name" value="Glyco_transf_25"/>
    <property type="match status" value="1"/>
</dbReference>
<name>A0A0F9WAY3_9ZZZZ</name>
<comment type="caution">
    <text evidence="2">The sequence shown here is derived from an EMBL/GenBank/DDBJ whole genome shotgun (WGS) entry which is preliminary data.</text>
</comment>
<dbReference type="AlphaFoldDB" id="A0A0F9WAY3"/>
<accession>A0A0F9WAY3</accession>
<evidence type="ECO:0000313" key="2">
    <source>
        <dbReference type="EMBL" id="KKN82901.1"/>
    </source>
</evidence>